<keyword evidence="10" id="KW-1185">Reference proteome</keyword>
<evidence type="ECO:0000256" key="2">
    <source>
        <dbReference type="ARBA" id="ARBA00022448"/>
    </source>
</evidence>
<evidence type="ECO:0000256" key="6">
    <source>
        <dbReference type="SAM" id="MobiDB-lite"/>
    </source>
</evidence>
<evidence type="ECO:0000313" key="10">
    <source>
        <dbReference type="Proteomes" id="UP000183809"/>
    </source>
</evidence>
<feature type="transmembrane region" description="Helical" evidence="7">
    <location>
        <begin position="513"/>
        <end position="531"/>
    </location>
</feature>
<keyword evidence="2" id="KW-0813">Transport</keyword>
<comment type="caution">
    <text evidence="9">The sequence shown here is derived from an EMBL/GenBank/DDBJ whole genome shotgun (WGS) entry which is preliminary data.</text>
</comment>
<evidence type="ECO:0000256" key="1">
    <source>
        <dbReference type="ARBA" id="ARBA00004141"/>
    </source>
</evidence>
<dbReference type="FunFam" id="1.20.1720.10:FF:000009">
    <property type="entry name" value="MFS multidrug transporter"/>
    <property type="match status" value="1"/>
</dbReference>
<dbReference type="Proteomes" id="UP000183809">
    <property type="component" value="Unassembled WGS sequence"/>
</dbReference>
<dbReference type="Pfam" id="PF07690">
    <property type="entry name" value="MFS_1"/>
    <property type="match status" value="1"/>
</dbReference>
<dbReference type="InterPro" id="IPR020846">
    <property type="entry name" value="MFS_dom"/>
</dbReference>
<evidence type="ECO:0000256" key="7">
    <source>
        <dbReference type="SAM" id="Phobius"/>
    </source>
</evidence>
<keyword evidence="4 7" id="KW-1133">Transmembrane helix</keyword>
<feature type="region of interest" description="Disordered" evidence="6">
    <location>
        <begin position="1"/>
        <end position="81"/>
    </location>
</feature>
<keyword evidence="5 7" id="KW-0472">Membrane</keyword>
<name>A0A1J9S904_9PEZI</name>
<feature type="transmembrane region" description="Helical" evidence="7">
    <location>
        <begin position="254"/>
        <end position="274"/>
    </location>
</feature>
<dbReference type="Gene3D" id="1.20.1250.20">
    <property type="entry name" value="MFS general substrate transporter like domains"/>
    <property type="match status" value="1"/>
</dbReference>
<dbReference type="GO" id="GO:0005886">
    <property type="term" value="C:plasma membrane"/>
    <property type="evidence" value="ECO:0007669"/>
    <property type="project" value="TreeGrafter"/>
</dbReference>
<organism evidence="9 10">
    <name type="scientific">Diplodia corticola</name>
    <dbReference type="NCBI Taxonomy" id="236234"/>
    <lineage>
        <taxon>Eukaryota</taxon>
        <taxon>Fungi</taxon>
        <taxon>Dikarya</taxon>
        <taxon>Ascomycota</taxon>
        <taxon>Pezizomycotina</taxon>
        <taxon>Dothideomycetes</taxon>
        <taxon>Dothideomycetes incertae sedis</taxon>
        <taxon>Botryosphaeriales</taxon>
        <taxon>Botryosphaeriaceae</taxon>
        <taxon>Diplodia</taxon>
    </lineage>
</organism>
<dbReference type="GO" id="GO:0022857">
    <property type="term" value="F:transmembrane transporter activity"/>
    <property type="evidence" value="ECO:0007669"/>
    <property type="project" value="InterPro"/>
</dbReference>
<feature type="transmembrane region" description="Helical" evidence="7">
    <location>
        <begin position="166"/>
        <end position="183"/>
    </location>
</feature>
<sequence length="609" mass="66471">MASPAALETLEPASTLNRHDELNISASSDNQDAACGLREERELDSEKHPPDISPASPTSSRRPSTSQEPEQQPARDLERASTAASGPVYSVFPREMKLFIVFMVAWGGFFSPLSANIFYPALNTLSSELHVSDELINLSLTSYSIFQGLAPTVFGDLADMAGRRPAYIIGFIIYIGACIGIALQDSYAALMVLRCLQSTGSSGMIALANGVVADVATAAERGTWMGWATGPMMIGPAAGPVIGGLLAQFLGWRAIFWFLVIMAGVYLVIFTITFPETGRNVVGNGSIPPQGWNLSVLNWLSARKAAKMDQSLSRTISTESNRIAQQRLARSRKLRWPNPLNTMKLIREPDVGLLLVYNSLVYTAFMNVAASAPFLFAATYSFNDLQIGLSFIPFGFGALLAPLVNGRLLDRNYRRTAARVGMAIDRRRGDDLRHFPIERARIEVAAPLLGVGLAALTAYGWVMQAEAGAPPLAAPLVLFFLLGLTLTGTFNVLNLMLVDLYPLSPATATAANNLVRCLVGAGGSAVVILMIKRMGRGWCFTFHALVVLAASPILWVLVTKGPAWREQRRLKVEEVKRKREEKERARMEEEEDRVRNEGLKEAAHEDNEK</sequence>
<dbReference type="RefSeq" id="XP_020132648.1">
    <property type="nucleotide sequence ID" value="XM_020270602.1"/>
</dbReference>
<reference evidence="9 10" key="1">
    <citation type="submission" date="2016-10" db="EMBL/GenBank/DDBJ databases">
        <title>Proteomics and genomics reveal pathogen-plant mechanisms compatible with a hemibiotrophic lifestyle of Diplodia corticola.</title>
        <authorList>
            <person name="Fernandes I."/>
            <person name="De Jonge R."/>
            <person name="Van De Peer Y."/>
            <person name="Devreese B."/>
            <person name="Alves A."/>
            <person name="Esteves A.C."/>
        </authorList>
    </citation>
    <scope>NUCLEOTIDE SEQUENCE [LARGE SCALE GENOMIC DNA]</scope>
    <source>
        <strain evidence="9 10">CBS 112549</strain>
    </source>
</reference>
<evidence type="ECO:0000259" key="8">
    <source>
        <dbReference type="PROSITE" id="PS50850"/>
    </source>
</evidence>
<dbReference type="InterPro" id="IPR036259">
    <property type="entry name" value="MFS_trans_sf"/>
</dbReference>
<feature type="transmembrane region" description="Helical" evidence="7">
    <location>
        <begin position="474"/>
        <end position="501"/>
    </location>
</feature>
<feature type="transmembrane region" description="Helical" evidence="7">
    <location>
        <begin position="387"/>
        <end position="405"/>
    </location>
</feature>
<comment type="subcellular location">
    <subcellularLocation>
        <location evidence="1">Membrane</location>
        <topology evidence="1">Multi-pass membrane protein</topology>
    </subcellularLocation>
</comment>
<evidence type="ECO:0000256" key="4">
    <source>
        <dbReference type="ARBA" id="ARBA00022989"/>
    </source>
</evidence>
<dbReference type="AlphaFoldDB" id="A0A1J9S904"/>
<keyword evidence="3 7" id="KW-0812">Transmembrane</keyword>
<accession>A0A1J9S904</accession>
<dbReference type="PROSITE" id="PS50850">
    <property type="entry name" value="MFS"/>
    <property type="match status" value="1"/>
</dbReference>
<feature type="transmembrane region" description="Helical" evidence="7">
    <location>
        <begin position="98"/>
        <end position="119"/>
    </location>
</feature>
<feature type="compositionally biased region" description="Basic and acidic residues" evidence="6">
    <location>
        <begin position="37"/>
        <end position="50"/>
    </location>
</feature>
<dbReference type="InterPro" id="IPR011701">
    <property type="entry name" value="MFS"/>
</dbReference>
<feature type="transmembrane region" description="Helical" evidence="7">
    <location>
        <begin position="442"/>
        <end position="462"/>
    </location>
</feature>
<evidence type="ECO:0000313" key="9">
    <source>
        <dbReference type="EMBL" id="OJD36388.1"/>
    </source>
</evidence>
<evidence type="ECO:0000256" key="3">
    <source>
        <dbReference type="ARBA" id="ARBA00022692"/>
    </source>
</evidence>
<dbReference type="PANTHER" id="PTHR23502">
    <property type="entry name" value="MAJOR FACILITATOR SUPERFAMILY"/>
    <property type="match status" value="1"/>
</dbReference>
<feature type="compositionally biased region" description="Low complexity" evidence="6">
    <location>
        <begin position="53"/>
        <end position="66"/>
    </location>
</feature>
<dbReference type="EMBL" id="MNUE01000012">
    <property type="protein sequence ID" value="OJD36388.1"/>
    <property type="molecule type" value="Genomic_DNA"/>
</dbReference>
<protein>
    <submittedName>
        <fullName evidence="9">Mfs general substrate transporter</fullName>
    </submittedName>
</protein>
<feature type="region of interest" description="Disordered" evidence="6">
    <location>
        <begin position="575"/>
        <end position="609"/>
    </location>
</feature>
<dbReference type="SUPFAM" id="SSF103473">
    <property type="entry name" value="MFS general substrate transporter"/>
    <property type="match status" value="1"/>
</dbReference>
<proteinExistence type="predicted"/>
<dbReference type="PANTHER" id="PTHR23502:SF51">
    <property type="entry name" value="QUINIDINE RESISTANCE PROTEIN 1-RELATED"/>
    <property type="match status" value="1"/>
</dbReference>
<dbReference type="GeneID" id="31010861"/>
<feature type="domain" description="Major facilitator superfamily (MFS) profile" evidence="8">
    <location>
        <begin position="100"/>
        <end position="562"/>
    </location>
</feature>
<evidence type="ECO:0000256" key="5">
    <source>
        <dbReference type="ARBA" id="ARBA00023136"/>
    </source>
</evidence>
<feature type="transmembrane region" description="Helical" evidence="7">
    <location>
        <begin position="351"/>
        <end position="375"/>
    </location>
</feature>
<dbReference type="STRING" id="236234.A0A1J9S904"/>
<feature type="transmembrane region" description="Helical" evidence="7">
    <location>
        <begin position="537"/>
        <end position="558"/>
    </location>
</feature>
<dbReference type="OrthoDB" id="2441642at2759"/>
<dbReference type="Gene3D" id="1.20.1720.10">
    <property type="entry name" value="Multidrug resistance protein D"/>
    <property type="match status" value="1"/>
</dbReference>
<gene>
    <name evidence="9" type="ORF">BKCO1_12000111</name>
</gene>